<dbReference type="InterPro" id="IPR036890">
    <property type="entry name" value="HATPase_C_sf"/>
</dbReference>
<dbReference type="NCBIfam" id="NF033792">
    <property type="entry name" value="ActS_PrrB_HisK"/>
    <property type="match status" value="1"/>
</dbReference>
<dbReference type="SUPFAM" id="SSF47384">
    <property type="entry name" value="Homodimeric domain of signal transducing histidine kinase"/>
    <property type="match status" value="1"/>
</dbReference>
<organism evidence="12 13">
    <name type="scientific">Bradyrhizobium archetypum</name>
    <dbReference type="NCBI Taxonomy" id="2721160"/>
    <lineage>
        <taxon>Bacteria</taxon>
        <taxon>Pseudomonadati</taxon>
        <taxon>Pseudomonadota</taxon>
        <taxon>Alphaproteobacteria</taxon>
        <taxon>Hyphomicrobiales</taxon>
        <taxon>Nitrobacteraceae</taxon>
        <taxon>Bradyrhizobium</taxon>
    </lineage>
</organism>
<accession>A0A7Y4M144</accession>
<feature type="transmembrane region" description="Helical" evidence="10">
    <location>
        <begin position="47"/>
        <end position="66"/>
    </location>
</feature>
<keyword evidence="10" id="KW-1133">Transmembrane helix</keyword>
<evidence type="ECO:0000256" key="8">
    <source>
        <dbReference type="ARBA" id="ARBA00022777"/>
    </source>
</evidence>
<reference evidence="12 13" key="1">
    <citation type="submission" date="2020-03" db="EMBL/GenBank/DDBJ databases">
        <title>Bradyrhizobium diversity isolated from nodules of Muelleranthus trifoliolatus.</title>
        <authorList>
            <person name="Klepa M."/>
            <person name="Helene L."/>
            <person name="Hungria M."/>
        </authorList>
    </citation>
    <scope>NUCLEOTIDE SEQUENCE [LARGE SCALE GENOMIC DNA]</scope>
    <source>
        <strain evidence="12 13">WSM 1744</strain>
    </source>
</reference>
<evidence type="ECO:0000256" key="3">
    <source>
        <dbReference type="ARBA" id="ARBA00012438"/>
    </source>
</evidence>
<dbReference type="GO" id="GO:0005886">
    <property type="term" value="C:plasma membrane"/>
    <property type="evidence" value="ECO:0007669"/>
    <property type="project" value="UniProtKB-SubCell"/>
</dbReference>
<gene>
    <name evidence="12" type="ORF">HCN50_08950</name>
</gene>
<dbReference type="InterPro" id="IPR003661">
    <property type="entry name" value="HisK_dim/P_dom"/>
</dbReference>
<dbReference type="InterPro" id="IPR004358">
    <property type="entry name" value="Sig_transdc_His_kin-like_C"/>
</dbReference>
<keyword evidence="5" id="KW-0597">Phosphoprotein</keyword>
<dbReference type="SUPFAM" id="SSF55874">
    <property type="entry name" value="ATPase domain of HSP90 chaperone/DNA topoisomerase II/histidine kinase"/>
    <property type="match status" value="1"/>
</dbReference>
<dbReference type="EC" id="2.7.13.3" evidence="3"/>
<keyword evidence="9" id="KW-0067">ATP-binding</keyword>
<feature type="transmembrane region" description="Helical" evidence="10">
    <location>
        <begin position="159"/>
        <end position="181"/>
    </location>
</feature>
<dbReference type="GO" id="GO:0005524">
    <property type="term" value="F:ATP binding"/>
    <property type="evidence" value="ECO:0007669"/>
    <property type="project" value="UniProtKB-KW"/>
</dbReference>
<evidence type="ECO:0000256" key="10">
    <source>
        <dbReference type="SAM" id="Phobius"/>
    </source>
</evidence>
<comment type="caution">
    <text evidence="12">The sequence shown here is derived from an EMBL/GenBank/DDBJ whole genome shotgun (WGS) entry which is preliminary data.</text>
</comment>
<keyword evidence="13" id="KW-1185">Reference proteome</keyword>
<evidence type="ECO:0000256" key="4">
    <source>
        <dbReference type="ARBA" id="ARBA00022475"/>
    </source>
</evidence>
<evidence type="ECO:0000256" key="5">
    <source>
        <dbReference type="ARBA" id="ARBA00022553"/>
    </source>
</evidence>
<sequence>MSDVAASDFRHSHRYVRLDTILRLRWLAALGQLTAIFIVGHGLEFEFPVIACVAIVGVSALLNLALQVAFNPMQRLEPVYAAALLALNIVELAALLFLTGGLQNPFSFLFLAPVLISATVLPIRMTVGLGLLAVACASALVFFHLPLPWDSEDPLVLPPIYLLGVWLSILLAIGVTSLYAFQAAEEARKLSDALAATELVLTREQHLTQLDGLAAAAAHELGTPLSTIFLISRELEKTVDGNDPLASDLKTLREQAQRCREILAKITQLSSSGAPFDLMPISTLIEEAVAPHRDFGVAIKVRLAVAATREPVGARNPAILYGVGNILENAVDFARTTVEVNAWWNSDTVEIVISDDGPGIAPDMLKRIGEPYLSRRRSSTDDPQSPRAGLGLGIFIARTLLERTGAKVSFSNRTFPDHGAVVQIVWPRVRFEAEEPSETALGSGD</sequence>
<name>A0A7Y4M144_9BRAD</name>
<comment type="subcellular location">
    <subcellularLocation>
        <location evidence="2">Cell membrane</location>
        <topology evidence="2">Multi-pass membrane protein</topology>
    </subcellularLocation>
</comment>
<keyword evidence="7" id="KW-0547">Nucleotide-binding</keyword>
<comment type="catalytic activity">
    <reaction evidence="1">
        <text>ATP + protein L-histidine = ADP + protein N-phospho-L-histidine.</text>
        <dbReference type="EC" id="2.7.13.3"/>
    </reaction>
</comment>
<feature type="domain" description="Histidine kinase" evidence="11">
    <location>
        <begin position="216"/>
        <end position="430"/>
    </location>
</feature>
<dbReference type="Pfam" id="PF02518">
    <property type="entry name" value="HATPase_c"/>
    <property type="match status" value="1"/>
</dbReference>
<evidence type="ECO:0000313" key="13">
    <source>
        <dbReference type="Proteomes" id="UP000528734"/>
    </source>
</evidence>
<feature type="transmembrane region" description="Helical" evidence="10">
    <location>
        <begin position="129"/>
        <end position="147"/>
    </location>
</feature>
<evidence type="ECO:0000256" key="2">
    <source>
        <dbReference type="ARBA" id="ARBA00004651"/>
    </source>
</evidence>
<dbReference type="PRINTS" id="PR00344">
    <property type="entry name" value="BCTRLSENSOR"/>
</dbReference>
<dbReference type="InterPro" id="IPR003594">
    <property type="entry name" value="HATPase_dom"/>
</dbReference>
<evidence type="ECO:0000259" key="11">
    <source>
        <dbReference type="PROSITE" id="PS50109"/>
    </source>
</evidence>
<dbReference type="PANTHER" id="PTHR44936:SF10">
    <property type="entry name" value="SENSOR PROTEIN RSTB"/>
    <property type="match status" value="1"/>
</dbReference>
<evidence type="ECO:0000256" key="6">
    <source>
        <dbReference type="ARBA" id="ARBA00022679"/>
    </source>
</evidence>
<dbReference type="RefSeq" id="WP_171709278.1">
    <property type="nucleotide sequence ID" value="NZ_JAAVLW010000003.1"/>
</dbReference>
<feature type="transmembrane region" description="Helical" evidence="10">
    <location>
        <begin position="21"/>
        <end position="41"/>
    </location>
</feature>
<keyword evidence="4" id="KW-1003">Cell membrane</keyword>
<feature type="transmembrane region" description="Helical" evidence="10">
    <location>
        <begin position="78"/>
        <end position="99"/>
    </location>
</feature>
<evidence type="ECO:0000256" key="7">
    <source>
        <dbReference type="ARBA" id="ARBA00022741"/>
    </source>
</evidence>
<dbReference type="CDD" id="cd00082">
    <property type="entry name" value="HisKA"/>
    <property type="match status" value="1"/>
</dbReference>
<dbReference type="InterPro" id="IPR050980">
    <property type="entry name" value="2C_sensor_his_kinase"/>
</dbReference>
<dbReference type="InterPro" id="IPR005467">
    <property type="entry name" value="His_kinase_dom"/>
</dbReference>
<dbReference type="GO" id="GO:0000155">
    <property type="term" value="F:phosphorelay sensor kinase activity"/>
    <property type="evidence" value="ECO:0007669"/>
    <property type="project" value="InterPro"/>
</dbReference>
<dbReference type="InterPro" id="IPR036097">
    <property type="entry name" value="HisK_dim/P_sf"/>
</dbReference>
<dbReference type="PROSITE" id="PS50109">
    <property type="entry name" value="HIS_KIN"/>
    <property type="match status" value="1"/>
</dbReference>
<dbReference type="SMART" id="SM00388">
    <property type="entry name" value="HisKA"/>
    <property type="match status" value="1"/>
</dbReference>
<keyword evidence="8 12" id="KW-0418">Kinase</keyword>
<proteinExistence type="predicted"/>
<dbReference type="Gene3D" id="1.10.287.130">
    <property type="match status" value="1"/>
</dbReference>
<dbReference type="Pfam" id="PF00512">
    <property type="entry name" value="HisKA"/>
    <property type="match status" value="1"/>
</dbReference>
<keyword evidence="10" id="KW-0812">Transmembrane</keyword>
<dbReference type="SMART" id="SM00387">
    <property type="entry name" value="HATPase_c"/>
    <property type="match status" value="1"/>
</dbReference>
<protein>
    <recommendedName>
        <fullName evidence="3">histidine kinase</fullName>
        <ecNumber evidence="3">2.7.13.3</ecNumber>
    </recommendedName>
</protein>
<keyword evidence="6" id="KW-0808">Transferase</keyword>
<dbReference type="InterPro" id="IPR047770">
    <property type="entry name" value="RegB"/>
</dbReference>
<feature type="transmembrane region" description="Helical" evidence="10">
    <location>
        <begin position="105"/>
        <end position="122"/>
    </location>
</feature>
<evidence type="ECO:0000313" key="12">
    <source>
        <dbReference type="EMBL" id="NOJ46367.1"/>
    </source>
</evidence>
<dbReference type="EMBL" id="JAAVLW010000003">
    <property type="protein sequence ID" value="NOJ46367.1"/>
    <property type="molecule type" value="Genomic_DNA"/>
</dbReference>
<dbReference type="Gene3D" id="3.30.565.10">
    <property type="entry name" value="Histidine kinase-like ATPase, C-terminal domain"/>
    <property type="match status" value="1"/>
</dbReference>
<evidence type="ECO:0000256" key="9">
    <source>
        <dbReference type="ARBA" id="ARBA00022840"/>
    </source>
</evidence>
<dbReference type="AlphaFoldDB" id="A0A7Y4M144"/>
<keyword evidence="10" id="KW-0472">Membrane</keyword>
<dbReference type="PANTHER" id="PTHR44936">
    <property type="entry name" value="SENSOR PROTEIN CREC"/>
    <property type="match status" value="1"/>
</dbReference>
<evidence type="ECO:0000256" key="1">
    <source>
        <dbReference type="ARBA" id="ARBA00000085"/>
    </source>
</evidence>
<dbReference type="Proteomes" id="UP000528734">
    <property type="component" value="Unassembled WGS sequence"/>
</dbReference>